<dbReference type="EMBL" id="QXTG01000002">
    <property type="protein sequence ID" value="RIX28611.1"/>
    <property type="molecule type" value="Genomic_DNA"/>
</dbReference>
<feature type="domain" description="Knr4/Smi1-like" evidence="2">
    <location>
        <begin position="96"/>
        <end position="204"/>
    </location>
</feature>
<evidence type="ECO:0000313" key="3">
    <source>
        <dbReference type="EMBL" id="RIX28611.1"/>
    </source>
</evidence>
<comment type="caution">
    <text evidence="3">The sequence shown here is derived from an EMBL/GenBank/DDBJ whole genome shotgun (WGS) entry which is preliminary data.</text>
</comment>
<keyword evidence="4" id="KW-1185">Reference proteome</keyword>
<feature type="region of interest" description="Disordered" evidence="1">
    <location>
        <begin position="1"/>
        <end position="61"/>
    </location>
</feature>
<feature type="compositionally biased region" description="Basic and acidic residues" evidence="1">
    <location>
        <begin position="1"/>
        <end position="15"/>
    </location>
</feature>
<dbReference type="Pfam" id="PF09346">
    <property type="entry name" value="SMI1_KNR4"/>
    <property type="match status" value="1"/>
</dbReference>
<sequence>MESRGRDDADDHDHGIVLAARGGARPGAMNGSRRTFRGWLRSLVEPPAPSAPPPEPARPAGPSALELVEWVPEAVPGAPRAIAEQVIGTYRAIGRWPLPEDFLEVAAEHQGVRPSPASFDLPGGFVQSVEHLLHFEPDSFSNLVTRRFPLEGVLDDGVIPFAECLGSDVLCFDFREDRDAPSVAYWSVDTGLVPLAASFTAFVALLHD</sequence>
<dbReference type="SUPFAM" id="SSF160631">
    <property type="entry name" value="SMI1/KNR4-like"/>
    <property type="match status" value="1"/>
</dbReference>
<dbReference type="InterPro" id="IPR037883">
    <property type="entry name" value="Knr4/Smi1-like_sf"/>
</dbReference>
<gene>
    <name evidence="3" type="ORF">D1781_14470</name>
</gene>
<proteinExistence type="predicted"/>
<evidence type="ECO:0000259" key="2">
    <source>
        <dbReference type="Pfam" id="PF09346"/>
    </source>
</evidence>
<dbReference type="AlphaFoldDB" id="A0A3A1TYF4"/>
<evidence type="ECO:0000256" key="1">
    <source>
        <dbReference type="SAM" id="MobiDB-lite"/>
    </source>
</evidence>
<name>A0A3A1TYF4_9MICO</name>
<evidence type="ECO:0000313" key="4">
    <source>
        <dbReference type="Proteomes" id="UP000265742"/>
    </source>
</evidence>
<dbReference type="InterPro" id="IPR018958">
    <property type="entry name" value="Knr4/Smi1-like_dom"/>
</dbReference>
<protein>
    <recommendedName>
        <fullName evidence="2">Knr4/Smi1-like domain-containing protein</fullName>
    </recommendedName>
</protein>
<feature type="compositionally biased region" description="Pro residues" evidence="1">
    <location>
        <begin position="46"/>
        <end position="59"/>
    </location>
</feature>
<organism evidence="3 4">
    <name type="scientific">Amnibacterium setariae</name>
    <dbReference type="NCBI Taxonomy" id="2306585"/>
    <lineage>
        <taxon>Bacteria</taxon>
        <taxon>Bacillati</taxon>
        <taxon>Actinomycetota</taxon>
        <taxon>Actinomycetes</taxon>
        <taxon>Micrococcales</taxon>
        <taxon>Microbacteriaceae</taxon>
        <taxon>Amnibacterium</taxon>
    </lineage>
</organism>
<accession>A0A3A1TYF4</accession>
<reference evidence="4" key="1">
    <citation type="submission" date="2018-09" db="EMBL/GenBank/DDBJ databases">
        <authorList>
            <person name="Kim I."/>
        </authorList>
    </citation>
    <scope>NUCLEOTIDE SEQUENCE [LARGE SCALE GENOMIC DNA]</scope>
    <source>
        <strain evidence="4">DD4a</strain>
    </source>
</reference>
<dbReference type="Proteomes" id="UP000265742">
    <property type="component" value="Unassembled WGS sequence"/>
</dbReference>
<dbReference type="Gene3D" id="3.40.1580.10">
    <property type="entry name" value="SMI1/KNR4-like"/>
    <property type="match status" value="1"/>
</dbReference>